<comment type="caution">
    <text evidence="1">The sequence shown here is derived from an EMBL/GenBank/DDBJ whole genome shotgun (WGS) entry which is preliminary data.</text>
</comment>
<keyword evidence="2" id="KW-1185">Reference proteome</keyword>
<gene>
    <name evidence="1" type="ORF">LIER_43102</name>
</gene>
<organism evidence="1 2">
    <name type="scientific">Lithospermum erythrorhizon</name>
    <name type="common">Purple gromwell</name>
    <name type="synonym">Lithospermum officinale var. erythrorhizon</name>
    <dbReference type="NCBI Taxonomy" id="34254"/>
    <lineage>
        <taxon>Eukaryota</taxon>
        <taxon>Viridiplantae</taxon>
        <taxon>Streptophyta</taxon>
        <taxon>Embryophyta</taxon>
        <taxon>Tracheophyta</taxon>
        <taxon>Spermatophyta</taxon>
        <taxon>Magnoliopsida</taxon>
        <taxon>eudicotyledons</taxon>
        <taxon>Gunneridae</taxon>
        <taxon>Pentapetalae</taxon>
        <taxon>asterids</taxon>
        <taxon>lamiids</taxon>
        <taxon>Boraginales</taxon>
        <taxon>Boraginaceae</taxon>
        <taxon>Boraginoideae</taxon>
        <taxon>Lithospermeae</taxon>
        <taxon>Lithospermum</taxon>
    </lineage>
</organism>
<dbReference type="AlphaFoldDB" id="A0AAV3PKF8"/>
<evidence type="ECO:0000313" key="1">
    <source>
        <dbReference type="EMBL" id="GAA0150477.1"/>
    </source>
</evidence>
<dbReference type="EMBL" id="BAABME010032717">
    <property type="protein sequence ID" value="GAA0150477.1"/>
    <property type="molecule type" value="Genomic_DNA"/>
</dbReference>
<dbReference type="Proteomes" id="UP001454036">
    <property type="component" value="Unassembled WGS sequence"/>
</dbReference>
<name>A0AAV3PKF8_LITER</name>
<reference evidence="1 2" key="1">
    <citation type="submission" date="2024-01" db="EMBL/GenBank/DDBJ databases">
        <title>The complete chloroplast genome sequence of Lithospermum erythrorhizon: insights into the phylogenetic relationship among Boraginaceae species and the maternal lineages of purple gromwells.</title>
        <authorList>
            <person name="Okada T."/>
            <person name="Watanabe K."/>
        </authorList>
    </citation>
    <scope>NUCLEOTIDE SEQUENCE [LARGE SCALE GENOMIC DNA]</scope>
</reference>
<protein>
    <submittedName>
        <fullName evidence="1">Uncharacterized protein</fullName>
    </submittedName>
</protein>
<accession>A0AAV3PKF8</accession>
<proteinExistence type="predicted"/>
<sequence>MEAIKKQATKLREQVAKQQQAILRHLGHLGHETSEVDEAEVQYHAELQNLYKSTRAAKVDSMTSSISVYIVI</sequence>
<evidence type="ECO:0000313" key="2">
    <source>
        <dbReference type="Proteomes" id="UP001454036"/>
    </source>
</evidence>